<dbReference type="RefSeq" id="WP_086067488.1">
    <property type="nucleotide sequence ID" value="NZ_CP021108.1"/>
</dbReference>
<evidence type="ECO:0000313" key="3">
    <source>
        <dbReference type="Proteomes" id="UP000194151"/>
    </source>
</evidence>
<reference evidence="2 3" key="1">
    <citation type="submission" date="2017-05" db="EMBL/GenBank/DDBJ databases">
        <title>Complete and WGS of Bordetella genogroups.</title>
        <authorList>
            <person name="Spilker T."/>
            <person name="LiPuma J."/>
        </authorList>
    </citation>
    <scope>NUCLEOTIDE SEQUENCE [LARGE SCALE GENOMIC DNA]</scope>
    <source>
        <strain evidence="2 3">AU19157</strain>
    </source>
</reference>
<proteinExistence type="predicted"/>
<protein>
    <recommendedName>
        <fullName evidence="4">Peptidase C39-like domain-containing protein</fullName>
    </recommendedName>
</protein>
<gene>
    <name evidence="2" type="ORF">CAL12_27365</name>
</gene>
<dbReference type="InterPro" id="IPR022118">
    <property type="entry name" value="Peptidase_C70_AvrRpt2"/>
</dbReference>
<keyword evidence="3" id="KW-1185">Reference proteome</keyword>
<dbReference type="AlphaFoldDB" id="A0A1W6YST7"/>
<feature type="region of interest" description="Disordered" evidence="1">
    <location>
        <begin position="1"/>
        <end position="26"/>
    </location>
</feature>
<name>A0A1W6YST7_9BORD</name>
<dbReference type="Pfam" id="PF12385">
    <property type="entry name" value="Peptidase_C70"/>
    <property type="match status" value="1"/>
</dbReference>
<dbReference type="STRING" id="1416806.CAL12_27365"/>
<evidence type="ECO:0000256" key="1">
    <source>
        <dbReference type="SAM" id="MobiDB-lite"/>
    </source>
</evidence>
<sequence>MDSQDQDQSQSQNEDQDPAADPQSQPDAAANQFVIAFAPYFEVQKKSQWSWITVAVMLGNFYNTGLLKNGKATKWTQEEVITRCMGTANLNVAGSPDRSMNVTMVYSPLNSGNASVAQSLGTIRAQIRTKSPVVVGWGTPQGDQLGNPKYIVVYGYSGDNWFYADPSKNNVTKNAPLPIPKTGKLVTKVVYSRNPALRMR</sequence>
<dbReference type="EMBL" id="CP021108">
    <property type="protein sequence ID" value="ARP84165.1"/>
    <property type="molecule type" value="Genomic_DNA"/>
</dbReference>
<organism evidence="2 3">
    <name type="scientific">Bordetella genomosp. 8</name>
    <dbReference type="NCBI Taxonomy" id="1416806"/>
    <lineage>
        <taxon>Bacteria</taxon>
        <taxon>Pseudomonadati</taxon>
        <taxon>Pseudomonadota</taxon>
        <taxon>Betaproteobacteria</taxon>
        <taxon>Burkholderiales</taxon>
        <taxon>Alcaligenaceae</taxon>
        <taxon>Bordetella</taxon>
    </lineage>
</organism>
<dbReference type="KEGG" id="bgv:CAL12_27365"/>
<accession>A0A1W6YST7</accession>
<dbReference type="Proteomes" id="UP000194151">
    <property type="component" value="Chromosome"/>
</dbReference>
<evidence type="ECO:0000313" key="2">
    <source>
        <dbReference type="EMBL" id="ARP84165.1"/>
    </source>
</evidence>
<evidence type="ECO:0008006" key="4">
    <source>
        <dbReference type="Google" id="ProtNLM"/>
    </source>
</evidence>
<dbReference type="OrthoDB" id="6445402at2"/>